<evidence type="ECO:0000313" key="1">
    <source>
        <dbReference type="EMBL" id="ANF97304.1"/>
    </source>
</evidence>
<accession>A0A172ZI33</accession>
<dbReference type="OrthoDB" id="2611929at2"/>
<dbReference type="AlphaFoldDB" id="A0A172ZI33"/>
<protein>
    <submittedName>
        <fullName evidence="1">Uncharacterized protein</fullName>
    </submittedName>
</protein>
<dbReference type="KEGG" id="pbv:AR543_15715"/>
<reference evidence="1 2" key="2">
    <citation type="journal article" date="2016" name="Int. J. Syst. Evol. Microbiol.">
        <title>Paenibacillus bovis sp. nov., isolated from raw yak (Bos grunniens) milk.</title>
        <authorList>
            <person name="Gao C."/>
            <person name="Han J."/>
            <person name="Liu Z."/>
            <person name="Xu X."/>
            <person name="Hang F."/>
            <person name="Wu Z."/>
        </authorList>
    </citation>
    <scope>NUCLEOTIDE SEQUENCE [LARGE SCALE GENOMIC DNA]</scope>
    <source>
        <strain evidence="1 2">BD3526</strain>
    </source>
</reference>
<gene>
    <name evidence="1" type="ORF">AR543_15715</name>
</gene>
<proteinExistence type="predicted"/>
<keyword evidence="2" id="KW-1185">Reference proteome</keyword>
<dbReference type="EMBL" id="CP013023">
    <property type="protein sequence ID" value="ANF97304.1"/>
    <property type="molecule type" value="Genomic_DNA"/>
</dbReference>
<dbReference type="RefSeq" id="WP_060535418.1">
    <property type="nucleotide sequence ID" value="NZ_CP013023.1"/>
</dbReference>
<dbReference type="Proteomes" id="UP000078148">
    <property type="component" value="Chromosome"/>
</dbReference>
<name>A0A172ZI33_9BACL</name>
<evidence type="ECO:0000313" key="2">
    <source>
        <dbReference type="Proteomes" id="UP000078148"/>
    </source>
</evidence>
<sequence>MSQPIELFADYEQIIDCYTIVGEWEIWLQHAKLGKSRVVIRVKQDRNEQYFHEVSHFYQPGKQSAPDVLEQQGQHTPEAAIRHAMNQLLTHYRADDAEAEWIVNENY</sequence>
<organism evidence="1 2">
    <name type="scientific">Paenibacillus bovis</name>
    <dbReference type="NCBI Taxonomy" id="1616788"/>
    <lineage>
        <taxon>Bacteria</taxon>
        <taxon>Bacillati</taxon>
        <taxon>Bacillota</taxon>
        <taxon>Bacilli</taxon>
        <taxon>Bacillales</taxon>
        <taxon>Paenibacillaceae</taxon>
        <taxon>Paenibacillus</taxon>
    </lineage>
</organism>
<reference evidence="2" key="1">
    <citation type="submission" date="2015-10" db="EMBL/GenBank/DDBJ databases">
        <title>Genome of Paenibacillus bovis sp. nov.</title>
        <authorList>
            <person name="Wu Z."/>
            <person name="Gao C."/>
            <person name="Liu Z."/>
            <person name="Zheng H."/>
        </authorList>
    </citation>
    <scope>NUCLEOTIDE SEQUENCE [LARGE SCALE GENOMIC DNA]</scope>
    <source>
        <strain evidence="2">BD3526</strain>
    </source>
</reference>